<evidence type="ECO:0000313" key="1">
    <source>
        <dbReference type="EMBL" id="MBY5950647.1"/>
    </source>
</evidence>
<keyword evidence="2" id="KW-1185">Reference proteome</keyword>
<accession>A0ABS7N2X1</accession>
<dbReference type="RefSeq" id="WP_222583532.1">
    <property type="nucleotide sequence ID" value="NZ_JAHVHP010000001.1"/>
</dbReference>
<sequence length="59" mass="6747">MYTEVFPKLFIGIDVHKRQWSVSIFTANCHHKIFSQAPDPKALKSYLANPPAGQRFVQS</sequence>
<gene>
    <name evidence="1" type="ORF">KUV23_06665</name>
</gene>
<comment type="caution">
    <text evidence="1">The sequence shown here is derived from an EMBL/GenBank/DDBJ whole genome shotgun (WGS) entry which is preliminary data.</text>
</comment>
<evidence type="ECO:0000313" key="2">
    <source>
        <dbReference type="Proteomes" id="UP000766609"/>
    </source>
</evidence>
<protein>
    <recommendedName>
        <fullName evidence="3">Transposase</fullName>
    </recommendedName>
</protein>
<dbReference type="EMBL" id="JAHVHP010000001">
    <property type="protein sequence ID" value="MBY5950647.1"/>
    <property type="molecule type" value="Genomic_DNA"/>
</dbReference>
<name>A0ABS7N2X1_9BACT</name>
<dbReference type="Proteomes" id="UP000766609">
    <property type="component" value="Unassembled WGS sequence"/>
</dbReference>
<reference evidence="1 2" key="1">
    <citation type="submission" date="2021-06" db="EMBL/GenBank/DDBJ databases">
        <title>44 bacteria genomes isolated from Dapeng, Shenzhen.</title>
        <authorList>
            <person name="Zheng W."/>
            <person name="Yu S."/>
            <person name="Huang Y."/>
        </authorList>
    </citation>
    <scope>NUCLEOTIDE SEQUENCE [LARGE SCALE GENOMIC DNA]</scope>
    <source>
        <strain evidence="1 2">DP5N14-6</strain>
    </source>
</reference>
<evidence type="ECO:0008006" key="3">
    <source>
        <dbReference type="Google" id="ProtNLM"/>
    </source>
</evidence>
<organism evidence="1 2">
    <name type="scientific">Algoriphagus marincola</name>
    <dbReference type="NCBI Taxonomy" id="264027"/>
    <lineage>
        <taxon>Bacteria</taxon>
        <taxon>Pseudomonadati</taxon>
        <taxon>Bacteroidota</taxon>
        <taxon>Cytophagia</taxon>
        <taxon>Cytophagales</taxon>
        <taxon>Cyclobacteriaceae</taxon>
        <taxon>Algoriphagus</taxon>
    </lineage>
</organism>
<proteinExistence type="predicted"/>